<dbReference type="SUPFAM" id="SSF90229">
    <property type="entry name" value="CCCH zinc finger"/>
    <property type="match status" value="1"/>
</dbReference>
<name>A0A0U5FQQ0_ASPCI</name>
<evidence type="ECO:0000256" key="2">
    <source>
        <dbReference type="ARBA" id="ARBA00022771"/>
    </source>
</evidence>
<organism evidence="7 8">
    <name type="scientific">Aspergillus calidoustus</name>
    <dbReference type="NCBI Taxonomy" id="454130"/>
    <lineage>
        <taxon>Eukaryota</taxon>
        <taxon>Fungi</taxon>
        <taxon>Dikarya</taxon>
        <taxon>Ascomycota</taxon>
        <taxon>Pezizomycotina</taxon>
        <taxon>Eurotiomycetes</taxon>
        <taxon>Eurotiomycetidae</taxon>
        <taxon>Eurotiales</taxon>
        <taxon>Aspergillaceae</taxon>
        <taxon>Aspergillus</taxon>
        <taxon>Aspergillus subgen. Nidulantes</taxon>
    </lineage>
</organism>
<evidence type="ECO:0000256" key="3">
    <source>
        <dbReference type="ARBA" id="ARBA00022833"/>
    </source>
</evidence>
<accession>A0A0U5FQQ0</accession>
<feature type="domain" description="C3H1-type" evidence="6">
    <location>
        <begin position="21"/>
        <end position="48"/>
    </location>
</feature>
<dbReference type="Pfam" id="PF18044">
    <property type="entry name" value="zf-CCCH_4"/>
    <property type="match status" value="1"/>
</dbReference>
<protein>
    <recommendedName>
        <fullName evidence="6">C3H1-type domain-containing protein</fullName>
    </recommendedName>
</protein>
<dbReference type="EMBL" id="CDMC01000001">
    <property type="protein sequence ID" value="CEL00983.1"/>
    <property type="molecule type" value="Genomic_DNA"/>
</dbReference>
<dbReference type="PROSITE" id="PS50103">
    <property type="entry name" value="ZF_C3H1"/>
    <property type="match status" value="1"/>
</dbReference>
<evidence type="ECO:0000256" key="5">
    <source>
        <dbReference type="SAM" id="MobiDB-lite"/>
    </source>
</evidence>
<gene>
    <name evidence="7" type="ORF">ASPCAL00575</name>
</gene>
<sequence length="250" mass="28372">MAPPPRAGRPQNGHGRRPRGQDRSEPCRLFLQGRCRYGEQCRYSHDGDSPPVESKEIGTLTAEDAAEKEGYGEWKRSLKRLPSTPSIHQMKAMMDDALQILAHNNQSLHQQIPRDLVDQDNTDGLQWIRQIMNLRISDRCYVGDLYVFISGSRGSRAIPFFQHVCQALDDSATRGKDADQTILCLVKAIREVITRNQKALYHEGLPGLIDSVSQLWDEAMVDKPLMAPTKIQIKELQRLRKRADTMLANN</sequence>
<keyword evidence="3 4" id="KW-0862">Zinc</keyword>
<dbReference type="GO" id="GO:0008270">
    <property type="term" value="F:zinc ion binding"/>
    <property type="evidence" value="ECO:0007669"/>
    <property type="project" value="UniProtKB-KW"/>
</dbReference>
<keyword evidence="8" id="KW-1185">Reference proteome</keyword>
<keyword evidence="2 4" id="KW-0863">Zinc-finger</keyword>
<proteinExistence type="predicted"/>
<evidence type="ECO:0000313" key="7">
    <source>
        <dbReference type="EMBL" id="CEL00983.1"/>
    </source>
</evidence>
<evidence type="ECO:0000313" key="8">
    <source>
        <dbReference type="Proteomes" id="UP000054771"/>
    </source>
</evidence>
<dbReference type="InterPro" id="IPR000571">
    <property type="entry name" value="Znf_CCCH"/>
</dbReference>
<evidence type="ECO:0000256" key="4">
    <source>
        <dbReference type="PROSITE-ProRule" id="PRU00723"/>
    </source>
</evidence>
<keyword evidence="1 4" id="KW-0479">Metal-binding</keyword>
<dbReference type="Gene3D" id="4.10.1000.10">
    <property type="entry name" value="Zinc finger, CCCH-type"/>
    <property type="match status" value="1"/>
</dbReference>
<dbReference type="Proteomes" id="UP000054771">
    <property type="component" value="Unassembled WGS sequence"/>
</dbReference>
<evidence type="ECO:0000259" key="6">
    <source>
        <dbReference type="PROSITE" id="PS50103"/>
    </source>
</evidence>
<dbReference type="AlphaFoldDB" id="A0A0U5FQQ0"/>
<evidence type="ECO:0000256" key="1">
    <source>
        <dbReference type="ARBA" id="ARBA00022723"/>
    </source>
</evidence>
<dbReference type="OrthoDB" id="2423195at2759"/>
<dbReference type="InterPro" id="IPR041367">
    <property type="entry name" value="Znf-CCCH_4"/>
</dbReference>
<feature type="region of interest" description="Disordered" evidence="5">
    <location>
        <begin position="1"/>
        <end position="26"/>
    </location>
</feature>
<dbReference type="InterPro" id="IPR036855">
    <property type="entry name" value="Znf_CCCH_sf"/>
</dbReference>
<feature type="zinc finger region" description="C3H1-type" evidence="4">
    <location>
        <begin position="21"/>
        <end position="48"/>
    </location>
</feature>
<dbReference type="SMART" id="SM00356">
    <property type="entry name" value="ZnF_C3H1"/>
    <property type="match status" value="1"/>
</dbReference>
<reference evidence="8" key="1">
    <citation type="journal article" date="2016" name="Genome Announc.">
        <title>Draft genome sequences of fungus Aspergillus calidoustus.</title>
        <authorList>
            <person name="Horn F."/>
            <person name="Linde J."/>
            <person name="Mattern D.J."/>
            <person name="Walther G."/>
            <person name="Guthke R."/>
            <person name="Scherlach K."/>
            <person name="Martin K."/>
            <person name="Brakhage A.A."/>
            <person name="Petzke L."/>
            <person name="Valiante V."/>
        </authorList>
    </citation>
    <scope>NUCLEOTIDE SEQUENCE [LARGE SCALE GENOMIC DNA]</scope>
    <source>
        <strain evidence="8">SF006504</strain>
    </source>
</reference>